<sequence>MNTIRQDVATLGSGWNNKVLLNYALAMRELDKLPITNRNSWKFLGAIHGFDRQLWVEVNVLGDSDPVPKDLTNFTYGSQCQHGSWYFLSWHRGYLAAFEAIVAAKVKELTGDDWALPYWNYLNSINPDARRAPEAFLADTLPDGSPNPLKKYPRRRGFTTLRPNSLDAFSLAAMQENDFQVGNDGSIGFGGGVTGNFAQFARWTGDLENNPHNTVHRLIGGGEGFMADPYLAALDPLFWLHHCNVDRLWEAWMNTPGKTMVRDPRWLDGPADRRFIMPTVGGSDPGMKFTGRDTLKDGKLHPRYADLSIGTGVKPGVEAVTRVKMGAPEQQNIEPIGANRSVVTVGGSPVRTQVDLDRQATSTGIAAMGATDLGQPVTRLYLALESVRGSAPSPQLAVYINLPKDSDPQQHPECHAGSLTLFGLNVASRPDGGHGGHGLGYTIDITDLAQRLTDAGDFDPDYLRVTLVPGEQISADKPVTVERISVLKRSGIVS</sequence>
<feature type="domain" description="Tyrosinase copper-binding" evidence="4">
    <location>
        <begin position="235"/>
        <end position="246"/>
    </location>
</feature>
<dbReference type="AlphaFoldDB" id="A0A3G7TQR1"/>
<organism evidence="5 6">
    <name type="scientific">Pseudomonas chlororaphis</name>
    <dbReference type="NCBI Taxonomy" id="587753"/>
    <lineage>
        <taxon>Bacteria</taxon>
        <taxon>Pseudomonadati</taxon>
        <taxon>Pseudomonadota</taxon>
        <taxon>Gammaproteobacteria</taxon>
        <taxon>Pseudomonadales</taxon>
        <taxon>Pseudomonadaceae</taxon>
        <taxon>Pseudomonas</taxon>
    </lineage>
</organism>
<dbReference type="Proteomes" id="UP000268048">
    <property type="component" value="Chromosome"/>
</dbReference>
<keyword evidence="2" id="KW-0186">Copper</keyword>
<dbReference type="PANTHER" id="PTHR11474:SF76">
    <property type="entry name" value="SHKT DOMAIN-CONTAINING PROTEIN"/>
    <property type="match status" value="1"/>
</dbReference>
<evidence type="ECO:0000256" key="2">
    <source>
        <dbReference type="ARBA" id="ARBA00023008"/>
    </source>
</evidence>
<dbReference type="Gene3D" id="1.10.1280.10">
    <property type="entry name" value="Di-copper center containing domain from catechol oxidase"/>
    <property type="match status" value="1"/>
</dbReference>
<gene>
    <name evidence="5" type="ORF">C4K04_2937</name>
</gene>
<dbReference type="PROSITE" id="PS00497">
    <property type="entry name" value="TYROSINASE_1"/>
    <property type="match status" value="1"/>
</dbReference>
<dbReference type="SUPFAM" id="SSF48056">
    <property type="entry name" value="Di-copper centre-containing domain"/>
    <property type="match status" value="1"/>
</dbReference>
<dbReference type="EMBL" id="CP027753">
    <property type="protein sequence ID" value="AZE48609.1"/>
    <property type="molecule type" value="Genomic_DNA"/>
</dbReference>
<dbReference type="RefSeq" id="WP_124320532.1">
    <property type="nucleotide sequence ID" value="NZ_CP027753.1"/>
</dbReference>
<dbReference type="PRINTS" id="PR00092">
    <property type="entry name" value="TYROSINASE"/>
</dbReference>
<dbReference type="InterPro" id="IPR050316">
    <property type="entry name" value="Tyrosinase/Hemocyanin"/>
</dbReference>
<dbReference type="InterPro" id="IPR057190">
    <property type="entry name" value="DUF7868"/>
</dbReference>
<dbReference type="InterPro" id="IPR002227">
    <property type="entry name" value="Tyrosinase_Cu-bd"/>
</dbReference>
<dbReference type="Pfam" id="PF25271">
    <property type="entry name" value="DUF7868"/>
    <property type="match status" value="1"/>
</dbReference>
<reference evidence="5 6" key="1">
    <citation type="submission" date="2018-03" db="EMBL/GenBank/DDBJ databases">
        <title>Diversity of phytobeneficial traits revealed by whole-genome analysis of worldwide-isolated phenazine-producing Pseudomonas spp.</title>
        <authorList>
            <person name="Biessy A."/>
            <person name="Novinscak A."/>
            <person name="Blom J."/>
            <person name="Leger G."/>
            <person name="Thomashow L.S."/>
            <person name="Cazorla F.M."/>
            <person name="Josic D."/>
            <person name="Filion M."/>
        </authorList>
    </citation>
    <scope>NUCLEOTIDE SEQUENCE [LARGE SCALE GENOMIC DNA]</scope>
    <source>
        <strain evidence="5 6">B25</strain>
    </source>
</reference>
<feature type="domain" description="Tyrosinase copper-binding" evidence="3">
    <location>
        <begin position="82"/>
        <end position="99"/>
    </location>
</feature>
<evidence type="ECO:0000259" key="4">
    <source>
        <dbReference type="PROSITE" id="PS00498"/>
    </source>
</evidence>
<dbReference type="PANTHER" id="PTHR11474">
    <property type="entry name" value="TYROSINASE FAMILY MEMBER"/>
    <property type="match status" value="1"/>
</dbReference>
<name>A0A3G7TQR1_9PSED</name>
<evidence type="ECO:0000259" key="3">
    <source>
        <dbReference type="PROSITE" id="PS00497"/>
    </source>
</evidence>
<dbReference type="EC" id="1.14.18.1" evidence="5"/>
<dbReference type="GO" id="GO:0004503">
    <property type="term" value="F:tyrosinase activity"/>
    <property type="evidence" value="ECO:0007669"/>
    <property type="project" value="UniProtKB-EC"/>
</dbReference>
<accession>A0A3G7TQR1</accession>
<keyword evidence="1" id="KW-0479">Metal-binding</keyword>
<dbReference type="InterPro" id="IPR008922">
    <property type="entry name" value="Di-copper_centre_dom_sf"/>
</dbReference>
<keyword evidence="5" id="KW-0560">Oxidoreductase</keyword>
<evidence type="ECO:0000256" key="1">
    <source>
        <dbReference type="ARBA" id="ARBA00022723"/>
    </source>
</evidence>
<dbReference type="GO" id="GO:0046872">
    <property type="term" value="F:metal ion binding"/>
    <property type="evidence" value="ECO:0007669"/>
    <property type="project" value="UniProtKB-KW"/>
</dbReference>
<protein>
    <submittedName>
        <fullName evidence="5">Tyrosinase</fullName>
        <ecNumber evidence="5">1.14.18.1</ecNumber>
    </submittedName>
</protein>
<evidence type="ECO:0000313" key="6">
    <source>
        <dbReference type="Proteomes" id="UP000268048"/>
    </source>
</evidence>
<evidence type="ECO:0000313" key="5">
    <source>
        <dbReference type="EMBL" id="AZE48609.1"/>
    </source>
</evidence>
<dbReference type="PROSITE" id="PS00498">
    <property type="entry name" value="TYROSINASE_2"/>
    <property type="match status" value="1"/>
</dbReference>
<dbReference type="Pfam" id="PF00264">
    <property type="entry name" value="Tyrosinase"/>
    <property type="match status" value="1"/>
</dbReference>
<proteinExistence type="predicted"/>